<reference evidence="3" key="3">
    <citation type="submission" date="2020-12" db="UniProtKB">
        <authorList>
            <consortium name="EnsemblPlants"/>
        </authorList>
    </citation>
    <scope>IDENTIFICATION</scope>
</reference>
<feature type="transmembrane region" description="Helical" evidence="1">
    <location>
        <begin position="54"/>
        <end position="78"/>
    </location>
</feature>
<dbReference type="AlphaFoldDB" id="A0A2K1J6L3"/>
<dbReference type="EnsemblPlants" id="Pp3c16_640V3.1">
    <property type="protein sequence ID" value="Pp3c16_640V3.1"/>
    <property type="gene ID" value="Pp3c16_640"/>
</dbReference>
<proteinExistence type="predicted"/>
<accession>A0A2K1J6L3</accession>
<evidence type="ECO:0000313" key="3">
    <source>
        <dbReference type="EnsemblPlants" id="Pp3c16_640V3.1"/>
    </source>
</evidence>
<dbReference type="Proteomes" id="UP000006727">
    <property type="component" value="Chromosome 16"/>
</dbReference>
<dbReference type="EMBL" id="ABEU02000016">
    <property type="protein sequence ID" value="PNR37161.1"/>
    <property type="molecule type" value="Genomic_DNA"/>
</dbReference>
<gene>
    <name evidence="2" type="ORF">PHYPA_020268</name>
</gene>
<evidence type="ECO:0000256" key="1">
    <source>
        <dbReference type="SAM" id="Phobius"/>
    </source>
</evidence>
<keyword evidence="1" id="KW-0472">Membrane</keyword>
<sequence length="100" mass="11395">MASNEKWDAMAIETGCMKLECCFGRCCAAFSSRKWVHSLQPHLSLDRNIPEARVSSIIILSCCWTYCNSICLYTTFVLESQRRLRLLLCNRSNLGSLVLN</sequence>
<reference evidence="2 4" key="2">
    <citation type="journal article" date="2018" name="Plant J.">
        <title>The Physcomitrella patens chromosome-scale assembly reveals moss genome structure and evolution.</title>
        <authorList>
            <person name="Lang D."/>
            <person name="Ullrich K.K."/>
            <person name="Murat F."/>
            <person name="Fuchs J."/>
            <person name="Jenkins J."/>
            <person name="Haas F.B."/>
            <person name="Piednoel M."/>
            <person name="Gundlach H."/>
            <person name="Van Bel M."/>
            <person name="Meyberg R."/>
            <person name="Vives C."/>
            <person name="Morata J."/>
            <person name="Symeonidi A."/>
            <person name="Hiss M."/>
            <person name="Muchero W."/>
            <person name="Kamisugi Y."/>
            <person name="Saleh O."/>
            <person name="Blanc G."/>
            <person name="Decker E.L."/>
            <person name="van Gessel N."/>
            <person name="Grimwood J."/>
            <person name="Hayes R.D."/>
            <person name="Graham S.W."/>
            <person name="Gunter L.E."/>
            <person name="McDaniel S.F."/>
            <person name="Hoernstein S.N.W."/>
            <person name="Larsson A."/>
            <person name="Li F.W."/>
            <person name="Perroud P.F."/>
            <person name="Phillips J."/>
            <person name="Ranjan P."/>
            <person name="Rokshar D.S."/>
            <person name="Rothfels C.J."/>
            <person name="Schneider L."/>
            <person name="Shu S."/>
            <person name="Stevenson D.W."/>
            <person name="Thummler F."/>
            <person name="Tillich M."/>
            <person name="Villarreal Aguilar J.C."/>
            <person name="Widiez T."/>
            <person name="Wong G.K."/>
            <person name="Wymore A."/>
            <person name="Zhang Y."/>
            <person name="Zimmer A.D."/>
            <person name="Quatrano R.S."/>
            <person name="Mayer K.F.X."/>
            <person name="Goodstein D."/>
            <person name="Casacuberta J.M."/>
            <person name="Vandepoele K."/>
            <person name="Reski R."/>
            <person name="Cuming A.C."/>
            <person name="Tuskan G.A."/>
            <person name="Maumus F."/>
            <person name="Salse J."/>
            <person name="Schmutz J."/>
            <person name="Rensing S.A."/>
        </authorList>
    </citation>
    <scope>NUCLEOTIDE SEQUENCE [LARGE SCALE GENOMIC DNA]</scope>
    <source>
        <strain evidence="3 4">cv. Gransden 2004</strain>
    </source>
</reference>
<dbReference type="InParanoid" id="A0A2K1J6L3"/>
<dbReference type="Gramene" id="Pp3c16_640V3.1">
    <property type="protein sequence ID" value="Pp3c16_640V3.1"/>
    <property type="gene ID" value="Pp3c16_640"/>
</dbReference>
<evidence type="ECO:0000313" key="4">
    <source>
        <dbReference type="Proteomes" id="UP000006727"/>
    </source>
</evidence>
<organism evidence="2">
    <name type="scientific">Physcomitrium patens</name>
    <name type="common">Spreading-leaved earth moss</name>
    <name type="synonym">Physcomitrella patens</name>
    <dbReference type="NCBI Taxonomy" id="3218"/>
    <lineage>
        <taxon>Eukaryota</taxon>
        <taxon>Viridiplantae</taxon>
        <taxon>Streptophyta</taxon>
        <taxon>Embryophyta</taxon>
        <taxon>Bryophyta</taxon>
        <taxon>Bryophytina</taxon>
        <taxon>Bryopsida</taxon>
        <taxon>Funariidae</taxon>
        <taxon>Funariales</taxon>
        <taxon>Funariaceae</taxon>
        <taxon>Physcomitrium</taxon>
    </lineage>
</organism>
<keyword evidence="1" id="KW-0812">Transmembrane</keyword>
<keyword evidence="4" id="KW-1185">Reference proteome</keyword>
<name>A0A2K1J6L3_PHYPA</name>
<evidence type="ECO:0000313" key="2">
    <source>
        <dbReference type="EMBL" id="PNR37161.1"/>
    </source>
</evidence>
<protein>
    <submittedName>
        <fullName evidence="2 3">Uncharacterized protein</fullName>
    </submittedName>
</protein>
<reference evidence="2 4" key="1">
    <citation type="journal article" date="2008" name="Science">
        <title>The Physcomitrella genome reveals evolutionary insights into the conquest of land by plants.</title>
        <authorList>
            <person name="Rensing S."/>
            <person name="Lang D."/>
            <person name="Zimmer A."/>
            <person name="Terry A."/>
            <person name="Salamov A."/>
            <person name="Shapiro H."/>
            <person name="Nishiyama T."/>
            <person name="Perroud P.-F."/>
            <person name="Lindquist E."/>
            <person name="Kamisugi Y."/>
            <person name="Tanahashi T."/>
            <person name="Sakakibara K."/>
            <person name="Fujita T."/>
            <person name="Oishi K."/>
            <person name="Shin-I T."/>
            <person name="Kuroki Y."/>
            <person name="Toyoda A."/>
            <person name="Suzuki Y."/>
            <person name="Hashimoto A."/>
            <person name="Yamaguchi K."/>
            <person name="Sugano A."/>
            <person name="Kohara Y."/>
            <person name="Fujiyama A."/>
            <person name="Anterola A."/>
            <person name="Aoki S."/>
            <person name="Ashton N."/>
            <person name="Barbazuk W.B."/>
            <person name="Barker E."/>
            <person name="Bennetzen J."/>
            <person name="Bezanilla M."/>
            <person name="Blankenship R."/>
            <person name="Cho S.H."/>
            <person name="Dutcher S."/>
            <person name="Estelle M."/>
            <person name="Fawcett J.A."/>
            <person name="Gundlach H."/>
            <person name="Hanada K."/>
            <person name="Heyl A."/>
            <person name="Hicks K.A."/>
            <person name="Hugh J."/>
            <person name="Lohr M."/>
            <person name="Mayer K."/>
            <person name="Melkozernov A."/>
            <person name="Murata T."/>
            <person name="Nelson D."/>
            <person name="Pils B."/>
            <person name="Prigge M."/>
            <person name="Reiss B."/>
            <person name="Renner T."/>
            <person name="Rombauts S."/>
            <person name="Rushton P."/>
            <person name="Sanderfoot A."/>
            <person name="Schween G."/>
            <person name="Shiu S.-H."/>
            <person name="Stueber K."/>
            <person name="Theodoulou F.L."/>
            <person name="Tu H."/>
            <person name="Van de Peer Y."/>
            <person name="Verrier P.J."/>
            <person name="Waters E."/>
            <person name="Wood A."/>
            <person name="Yang L."/>
            <person name="Cove D."/>
            <person name="Cuming A."/>
            <person name="Hasebe M."/>
            <person name="Lucas S."/>
            <person name="Mishler D.B."/>
            <person name="Reski R."/>
            <person name="Grigoriev I."/>
            <person name="Quatrano R.S."/>
            <person name="Boore J.L."/>
        </authorList>
    </citation>
    <scope>NUCLEOTIDE SEQUENCE [LARGE SCALE GENOMIC DNA]</scope>
    <source>
        <strain evidence="3 4">cv. Gransden 2004</strain>
    </source>
</reference>
<keyword evidence="1" id="KW-1133">Transmembrane helix</keyword>